<feature type="domain" description="RNA polymerase sigma factor 70 region 4 type 2" evidence="6">
    <location>
        <begin position="134"/>
        <end position="180"/>
    </location>
</feature>
<dbReference type="Gene3D" id="1.10.1740.10">
    <property type="match status" value="1"/>
</dbReference>
<keyword evidence="4" id="KW-0804">Transcription</keyword>
<dbReference type="Proteomes" id="UP001172083">
    <property type="component" value="Unassembled WGS sequence"/>
</dbReference>
<dbReference type="SUPFAM" id="SSF88659">
    <property type="entry name" value="Sigma3 and sigma4 domains of RNA polymerase sigma factors"/>
    <property type="match status" value="1"/>
</dbReference>
<evidence type="ECO:0000256" key="4">
    <source>
        <dbReference type="ARBA" id="ARBA00023163"/>
    </source>
</evidence>
<dbReference type="Pfam" id="PF04542">
    <property type="entry name" value="Sigma70_r2"/>
    <property type="match status" value="1"/>
</dbReference>
<keyword evidence="2" id="KW-0805">Transcription regulation</keyword>
<dbReference type="InterPro" id="IPR007627">
    <property type="entry name" value="RNA_pol_sigma70_r2"/>
</dbReference>
<dbReference type="PANTHER" id="PTHR43133">
    <property type="entry name" value="RNA POLYMERASE ECF-TYPE SIGMA FACTO"/>
    <property type="match status" value="1"/>
</dbReference>
<evidence type="ECO:0000256" key="2">
    <source>
        <dbReference type="ARBA" id="ARBA00023015"/>
    </source>
</evidence>
<dbReference type="NCBIfam" id="TIGR02937">
    <property type="entry name" value="sigma70-ECF"/>
    <property type="match status" value="1"/>
</dbReference>
<accession>A0ABT8L5S1</accession>
<comment type="caution">
    <text evidence="7">The sequence shown here is derived from an EMBL/GenBank/DDBJ whole genome shotgun (WGS) entry which is preliminary data.</text>
</comment>
<dbReference type="InterPro" id="IPR013325">
    <property type="entry name" value="RNA_pol_sigma_r2"/>
</dbReference>
<dbReference type="InterPro" id="IPR014284">
    <property type="entry name" value="RNA_pol_sigma-70_dom"/>
</dbReference>
<organism evidence="7 8">
    <name type="scientific">Agaribacillus aureus</name>
    <dbReference type="NCBI Taxonomy" id="3051825"/>
    <lineage>
        <taxon>Bacteria</taxon>
        <taxon>Pseudomonadati</taxon>
        <taxon>Bacteroidota</taxon>
        <taxon>Cytophagia</taxon>
        <taxon>Cytophagales</taxon>
        <taxon>Splendidivirgaceae</taxon>
        <taxon>Agaribacillus</taxon>
    </lineage>
</organism>
<dbReference type="InterPro" id="IPR013249">
    <property type="entry name" value="RNA_pol_sigma70_r4_t2"/>
</dbReference>
<proteinExistence type="inferred from homology"/>
<evidence type="ECO:0000256" key="1">
    <source>
        <dbReference type="ARBA" id="ARBA00010641"/>
    </source>
</evidence>
<dbReference type="SUPFAM" id="SSF88946">
    <property type="entry name" value="Sigma2 domain of RNA polymerase sigma factors"/>
    <property type="match status" value="1"/>
</dbReference>
<keyword evidence="3" id="KW-0731">Sigma factor</keyword>
<dbReference type="Gene3D" id="1.10.10.10">
    <property type="entry name" value="Winged helix-like DNA-binding domain superfamily/Winged helix DNA-binding domain"/>
    <property type="match status" value="1"/>
</dbReference>
<protein>
    <submittedName>
        <fullName evidence="7">Sigma-70 family RNA polymerase sigma factor</fullName>
    </submittedName>
</protein>
<keyword evidence="8" id="KW-1185">Reference proteome</keyword>
<feature type="domain" description="RNA polymerase sigma-70 region 2" evidence="5">
    <location>
        <begin position="33"/>
        <end position="97"/>
    </location>
</feature>
<gene>
    <name evidence="7" type="ORF">QQ020_07005</name>
</gene>
<dbReference type="InterPro" id="IPR039425">
    <property type="entry name" value="RNA_pol_sigma-70-like"/>
</dbReference>
<dbReference type="InterPro" id="IPR013324">
    <property type="entry name" value="RNA_pol_sigma_r3/r4-like"/>
</dbReference>
<name>A0ABT8L5S1_9BACT</name>
<evidence type="ECO:0000259" key="5">
    <source>
        <dbReference type="Pfam" id="PF04542"/>
    </source>
</evidence>
<dbReference type="InterPro" id="IPR036388">
    <property type="entry name" value="WH-like_DNA-bd_sf"/>
</dbReference>
<evidence type="ECO:0000313" key="7">
    <source>
        <dbReference type="EMBL" id="MDN5211791.1"/>
    </source>
</evidence>
<reference evidence="7" key="1">
    <citation type="submission" date="2023-06" db="EMBL/GenBank/DDBJ databases">
        <title>Genomic of Agaribacillus aureum.</title>
        <authorList>
            <person name="Wang G."/>
        </authorList>
    </citation>
    <scope>NUCLEOTIDE SEQUENCE</scope>
    <source>
        <strain evidence="7">BMA12</strain>
    </source>
</reference>
<evidence type="ECO:0000313" key="8">
    <source>
        <dbReference type="Proteomes" id="UP001172083"/>
    </source>
</evidence>
<dbReference type="CDD" id="cd06171">
    <property type="entry name" value="Sigma70_r4"/>
    <property type="match status" value="1"/>
</dbReference>
<dbReference type="PANTHER" id="PTHR43133:SF46">
    <property type="entry name" value="RNA POLYMERASE SIGMA-70 FACTOR ECF SUBFAMILY"/>
    <property type="match status" value="1"/>
</dbReference>
<dbReference type="Pfam" id="PF08281">
    <property type="entry name" value="Sigma70_r4_2"/>
    <property type="match status" value="1"/>
</dbReference>
<sequence length="196" mass="23488">MLEIRETSFGDSKKDEIIWNAFKNGDKQAYATLYQRYFKMLLQYSLKVYHDSDLAKDCIHDLFVEMWKCRANLTEPSSVKAYLLKAIRRKLVRHINKFRLKQQEPDASRPLEVVYCREEQIIEEQIKQERKTDVNRALNTLTRRQKEAVYLKFYLNLSYKEIAETMAININSIYNLISKAIDILHEEIRKTEKMRI</sequence>
<dbReference type="EMBL" id="JAUJEB010000001">
    <property type="protein sequence ID" value="MDN5211791.1"/>
    <property type="molecule type" value="Genomic_DNA"/>
</dbReference>
<comment type="similarity">
    <text evidence="1">Belongs to the sigma-70 factor family. ECF subfamily.</text>
</comment>
<evidence type="ECO:0000259" key="6">
    <source>
        <dbReference type="Pfam" id="PF08281"/>
    </source>
</evidence>
<evidence type="ECO:0000256" key="3">
    <source>
        <dbReference type="ARBA" id="ARBA00023082"/>
    </source>
</evidence>
<dbReference type="RefSeq" id="WP_346757119.1">
    <property type="nucleotide sequence ID" value="NZ_JAUJEB010000001.1"/>
</dbReference>